<proteinExistence type="inferred from homology"/>
<organism evidence="4 5">
    <name type="scientific">Capsicum baccatum</name>
    <name type="common">Peruvian pepper</name>
    <dbReference type="NCBI Taxonomy" id="33114"/>
    <lineage>
        <taxon>Eukaryota</taxon>
        <taxon>Viridiplantae</taxon>
        <taxon>Streptophyta</taxon>
        <taxon>Embryophyta</taxon>
        <taxon>Tracheophyta</taxon>
        <taxon>Spermatophyta</taxon>
        <taxon>Magnoliopsida</taxon>
        <taxon>eudicotyledons</taxon>
        <taxon>Gunneridae</taxon>
        <taxon>Pentapetalae</taxon>
        <taxon>asterids</taxon>
        <taxon>lamiids</taxon>
        <taxon>Solanales</taxon>
        <taxon>Solanaceae</taxon>
        <taxon>Solanoideae</taxon>
        <taxon>Capsiceae</taxon>
        <taxon>Capsicum</taxon>
    </lineage>
</organism>
<dbReference type="Proteomes" id="UP000224567">
    <property type="component" value="Unassembled WGS sequence"/>
</dbReference>
<feature type="region of interest" description="Disordered" evidence="3">
    <location>
        <begin position="123"/>
        <end position="144"/>
    </location>
</feature>
<dbReference type="STRING" id="33114.A0A2G2WEB5"/>
<reference evidence="5" key="2">
    <citation type="journal article" date="2017" name="J. Anim. Genet.">
        <title>Multiple reference genome sequences of hot pepper reveal the massive evolution of plant disease resistance genes by retroduplication.</title>
        <authorList>
            <person name="Kim S."/>
            <person name="Park J."/>
            <person name="Yeom S.-I."/>
            <person name="Kim Y.-M."/>
            <person name="Seo E."/>
            <person name="Kim K.-T."/>
            <person name="Kim M.-S."/>
            <person name="Lee J.M."/>
            <person name="Cheong K."/>
            <person name="Shin H.-S."/>
            <person name="Kim S.-B."/>
            <person name="Han K."/>
            <person name="Lee J."/>
            <person name="Park M."/>
            <person name="Lee H.-A."/>
            <person name="Lee H.-Y."/>
            <person name="Lee Y."/>
            <person name="Oh S."/>
            <person name="Lee J.H."/>
            <person name="Choi E."/>
            <person name="Choi E."/>
            <person name="Lee S.E."/>
            <person name="Jeon J."/>
            <person name="Kim H."/>
            <person name="Choi G."/>
            <person name="Song H."/>
            <person name="Lee J."/>
            <person name="Lee S.-C."/>
            <person name="Kwon J.-K."/>
            <person name="Lee H.-Y."/>
            <person name="Koo N."/>
            <person name="Hong Y."/>
            <person name="Kim R.W."/>
            <person name="Kang W.-H."/>
            <person name="Huh J.H."/>
            <person name="Kang B.-C."/>
            <person name="Yang T.-J."/>
            <person name="Lee Y.-H."/>
            <person name="Bennetzen J.L."/>
            <person name="Choi D."/>
        </authorList>
    </citation>
    <scope>NUCLEOTIDE SEQUENCE [LARGE SCALE GENOMIC DNA]</scope>
    <source>
        <strain evidence="5">cv. PBC81</strain>
    </source>
</reference>
<dbReference type="InterPro" id="IPR029058">
    <property type="entry name" value="AB_hydrolase_fold"/>
</dbReference>
<reference evidence="4 5" key="1">
    <citation type="journal article" date="2017" name="Genome Biol.">
        <title>New reference genome sequences of hot pepper reveal the massive evolution of plant disease-resistance genes by retroduplication.</title>
        <authorList>
            <person name="Kim S."/>
            <person name="Park J."/>
            <person name="Yeom S.I."/>
            <person name="Kim Y.M."/>
            <person name="Seo E."/>
            <person name="Kim K.T."/>
            <person name="Kim M.S."/>
            <person name="Lee J.M."/>
            <person name="Cheong K."/>
            <person name="Shin H.S."/>
            <person name="Kim S.B."/>
            <person name="Han K."/>
            <person name="Lee J."/>
            <person name="Park M."/>
            <person name="Lee H.A."/>
            <person name="Lee H.Y."/>
            <person name="Lee Y."/>
            <person name="Oh S."/>
            <person name="Lee J.H."/>
            <person name="Choi E."/>
            <person name="Choi E."/>
            <person name="Lee S.E."/>
            <person name="Jeon J."/>
            <person name="Kim H."/>
            <person name="Choi G."/>
            <person name="Song H."/>
            <person name="Lee J."/>
            <person name="Lee S.C."/>
            <person name="Kwon J.K."/>
            <person name="Lee H.Y."/>
            <person name="Koo N."/>
            <person name="Hong Y."/>
            <person name="Kim R.W."/>
            <person name="Kang W.H."/>
            <person name="Huh J.H."/>
            <person name="Kang B.C."/>
            <person name="Yang T.J."/>
            <person name="Lee Y.H."/>
            <person name="Bennetzen J.L."/>
            <person name="Choi D."/>
        </authorList>
    </citation>
    <scope>NUCLEOTIDE SEQUENCE [LARGE SCALE GENOMIC DNA]</scope>
    <source>
        <strain evidence="5">cv. PBC81</strain>
    </source>
</reference>
<dbReference type="GO" id="GO:0016042">
    <property type="term" value="P:lipid catabolic process"/>
    <property type="evidence" value="ECO:0007669"/>
    <property type="project" value="UniProtKB-UniRule"/>
</dbReference>
<dbReference type="InterPro" id="IPR033556">
    <property type="entry name" value="PLA"/>
</dbReference>
<accession>A0A2G2WEB5</accession>
<comment type="similarity">
    <text evidence="2">Belongs to the AB hydrolase superfamily. Lipase family.</text>
</comment>
<sequence length="190" mass="21808">MMTEEPTWHGLLGSNNWQGLLEPLNLNLRQLILRYGDFCQATYGAVNNDENSKYYGSNHYGKSSFFHEGMFNFVSDYKISSFLYATARVGANKVFFLHSLSLRGTRNYEWINVLGARPDSAESLLHSKDDKNGENNNHDDDNNVPKVMNGWLKIYACIDPNSSFTKLSTKKQLQTMIEDLRDQYKDENGE</sequence>
<comment type="function">
    <text evidence="2">Acylhydrolase that catalyzes the hydrolysis of phospholipids at the sn-1 position.</text>
</comment>
<dbReference type="PANTHER" id="PTHR31828:SF10">
    <property type="entry name" value="PHOSPHOLIPASE A1-IIDELTA"/>
    <property type="match status" value="1"/>
</dbReference>
<evidence type="ECO:0000313" key="5">
    <source>
        <dbReference type="Proteomes" id="UP000224567"/>
    </source>
</evidence>
<gene>
    <name evidence="4" type="ORF">CQW23_17587</name>
</gene>
<dbReference type="Gene3D" id="3.40.50.1820">
    <property type="entry name" value="alpha/beta hydrolase"/>
    <property type="match status" value="1"/>
</dbReference>
<comment type="caution">
    <text evidence="4">The sequence shown here is derived from an EMBL/GenBank/DDBJ whole genome shotgun (WGS) entry which is preliminary data.</text>
</comment>
<dbReference type="EMBL" id="MLFT02000007">
    <property type="protein sequence ID" value="PHT43562.1"/>
    <property type="molecule type" value="Genomic_DNA"/>
</dbReference>
<feature type="compositionally biased region" description="Basic and acidic residues" evidence="3">
    <location>
        <begin position="125"/>
        <end position="143"/>
    </location>
</feature>
<protein>
    <recommendedName>
        <fullName evidence="2">Phospholipase A1</fullName>
        <ecNumber evidence="2">3.1.1.-</ecNumber>
    </recommendedName>
</protein>
<keyword evidence="1 2" id="KW-0378">Hydrolase</keyword>
<keyword evidence="2" id="KW-0442">Lipid degradation</keyword>
<evidence type="ECO:0000313" key="4">
    <source>
        <dbReference type="EMBL" id="PHT43562.1"/>
    </source>
</evidence>
<evidence type="ECO:0000256" key="3">
    <source>
        <dbReference type="SAM" id="MobiDB-lite"/>
    </source>
</evidence>
<name>A0A2G2WEB5_CAPBA</name>
<evidence type="ECO:0000256" key="1">
    <source>
        <dbReference type="ARBA" id="ARBA00022801"/>
    </source>
</evidence>
<evidence type="ECO:0000256" key="2">
    <source>
        <dbReference type="RuleBase" id="RU367093"/>
    </source>
</evidence>
<dbReference type="AlphaFoldDB" id="A0A2G2WEB5"/>
<keyword evidence="5" id="KW-1185">Reference proteome</keyword>
<dbReference type="PANTHER" id="PTHR31828">
    <property type="entry name" value="PHOSPHOLIPASE A1-IIGAMMA"/>
    <property type="match status" value="1"/>
</dbReference>
<dbReference type="GO" id="GO:0008970">
    <property type="term" value="F:phospholipase A1 activity"/>
    <property type="evidence" value="ECO:0007669"/>
    <property type="project" value="UniProtKB-UniRule"/>
</dbReference>
<dbReference type="EC" id="3.1.1.-" evidence="2"/>
<keyword evidence="2" id="KW-0443">Lipid metabolism</keyword>